<keyword evidence="2" id="KW-1185">Reference proteome</keyword>
<sequence length="114" mass="12955">MCHDLPSFLYDRVPSISCAGNWLSRPKEARDQGIPPTIEEVRRHPSLLQALFLSRTCCLCPEPRIPQADNFISSFDLLIKQDKFLPTRLAPGTPGAAWRQRNQLYFVVPHPIVS</sequence>
<evidence type="ECO:0000313" key="2">
    <source>
        <dbReference type="Proteomes" id="UP000324222"/>
    </source>
</evidence>
<accession>A0A5B7GD10</accession>
<comment type="caution">
    <text evidence="1">The sequence shown here is derived from an EMBL/GenBank/DDBJ whole genome shotgun (WGS) entry which is preliminary data.</text>
</comment>
<dbReference type="AlphaFoldDB" id="A0A5B7GD10"/>
<proteinExistence type="predicted"/>
<evidence type="ECO:0000313" key="1">
    <source>
        <dbReference type="EMBL" id="MPC55197.1"/>
    </source>
</evidence>
<name>A0A5B7GD10_PORTR</name>
<organism evidence="1 2">
    <name type="scientific">Portunus trituberculatus</name>
    <name type="common">Swimming crab</name>
    <name type="synonym">Neptunus trituberculatus</name>
    <dbReference type="NCBI Taxonomy" id="210409"/>
    <lineage>
        <taxon>Eukaryota</taxon>
        <taxon>Metazoa</taxon>
        <taxon>Ecdysozoa</taxon>
        <taxon>Arthropoda</taxon>
        <taxon>Crustacea</taxon>
        <taxon>Multicrustacea</taxon>
        <taxon>Malacostraca</taxon>
        <taxon>Eumalacostraca</taxon>
        <taxon>Eucarida</taxon>
        <taxon>Decapoda</taxon>
        <taxon>Pleocyemata</taxon>
        <taxon>Brachyura</taxon>
        <taxon>Eubrachyura</taxon>
        <taxon>Portunoidea</taxon>
        <taxon>Portunidae</taxon>
        <taxon>Portuninae</taxon>
        <taxon>Portunus</taxon>
    </lineage>
</organism>
<dbReference type="Proteomes" id="UP000324222">
    <property type="component" value="Unassembled WGS sequence"/>
</dbReference>
<gene>
    <name evidence="1" type="ORF">E2C01_049128</name>
</gene>
<dbReference type="EMBL" id="VSRR010012969">
    <property type="protein sequence ID" value="MPC55197.1"/>
    <property type="molecule type" value="Genomic_DNA"/>
</dbReference>
<protein>
    <submittedName>
        <fullName evidence="1">Uncharacterized protein</fullName>
    </submittedName>
</protein>
<reference evidence="1 2" key="1">
    <citation type="submission" date="2019-05" db="EMBL/GenBank/DDBJ databases">
        <title>Another draft genome of Portunus trituberculatus and its Hox gene families provides insights of decapod evolution.</title>
        <authorList>
            <person name="Jeong J.-H."/>
            <person name="Song I."/>
            <person name="Kim S."/>
            <person name="Choi T."/>
            <person name="Kim D."/>
            <person name="Ryu S."/>
            <person name="Kim W."/>
        </authorList>
    </citation>
    <scope>NUCLEOTIDE SEQUENCE [LARGE SCALE GENOMIC DNA]</scope>
    <source>
        <tissue evidence="1">Muscle</tissue>
    </source>
</reference>